<evidence type="ECO:0000256" key="1">
    <source>
        <dbReference type="ARBA" id="ARBA00023125"/>
    </source>
</evidence>
<dbReference type="InterPro" id="IPR010982">
    <property type="entry name" value="Lambda_DNA-bd_dom_sf"/>
</dbReference>
<dbReference type="EMBL" id="JAYJJR010000008">
    <property type="protein sequence ID" value="MEB3022133.1"/>
    <property type="molecule type" value="Genomic_DNA"/>
</dbReference>
<comment type="caution">
    <text evidence="3">The sequence shown here is derived from an EMBL/GenBank/DDBJ whole genome shotgun (WGS) entry which is preliminary data.</text>
</comment>
<name>A0ABU5XIL4_9MYCO</name>
<sequence>MQNKTPQSLLGGIIRQQRELAAMPMRHFANAVGISNAYLSQIERGLRAPSDAVLEAIADSLDVSTDELYDRAGFVRPPKAGEQPEPDLAAAIDSATELTTAQRRAMAEIYRGFVAANHVRRSPQHQAE</sequence>
<dbReference type="CDD" id="cd00093">
    <property type="entry name" value="HTH_XRE"/>
    <property type="match status" value="1"/>
</dbReference>
<dbReference type="Proteomes" id="UP001299596">
    <property type="component" value="Unassembled WGS sequence"/>
</dbReference>
<proteinExistence type="predicted"/>
<feature type="domain" description="HTH cro/C1-type" evidence="2">
    <location>
        <begin position="14"/>
        <end position="68"/>
    </location>
</feature>
<dbReference type="InterPro" id="IPR001387">
    <property type="entry name" value="Cro/C1-type_HTH"/>
</dbReference>
<dbReference type="Gene3D" id="1.10.260.40">
    <property type="entry name" value="lambda repressor-like DNA-binding domains"/>
    <property type="match status" value="1"/>
</dbReference>
<dbReference type="PANTHER" id="PTHR46797">
    <property type="entry name" value="HTH-TYPE TRANSCRIPTIONAL REGULATOR"/>
    <property type="match status" value="1"/>
</dbReference>
<dbReference type="RefSeq" id="WP_225405288.1">
    <property type="nucleotide sequence ID" value="NZ_JAYJJR010000008.1"/>
</dbReference>
<dbReference type="PROSITE" id="PS50943">
    <property type="entry name" value="HTH_CROC1"/>
    <property type="match status" value="1"/>
</dbReference>
<dbReference type="InterPro" id="IPR050807">
    <property type="entry name" value="TransReg_Diox_bact_type"/>
</dbReference>
<evidence type="ECO:0000313" key="3">
    <source>
        <dbReference type="EMBL" id="MEB3022133.1"/>
    </source>
</evidence>
<keyword evidence="1" id="KW-0238">DNA-binding</keyword>
<dbReference type="SMART" id="SM00530">
    <property type="entry name" value="HTH_XRE"/>
    <property type="match status" value="1"/>
</dbReference>
<gene>
    <name evidence="3" type="ORF">K6T79_13870</name>
</gene>
<protein>
    <submittedName>
        <fullName evidence="3">Helix-turn-helix domain-containing protein</fullName>
    </submittedName>
</protein>
<organism evidence="3 4">
    <name type="scientific">[Mycobacterium] crassicus</name>
    <dbReference type="NCBI Taxonomy" id="2872309"/>
    <lineage>
        <taxon>Bacteria</taxon>
        <taxon>Bacillati</taxon>
        <taxon>Actinomycetota</taxon>
        <taxon>Actinomycetes</taxon>
        <taxon>Mycobacteriales</taxon>
        <taxon>Mycobacteriaceae</taxon>
        <taxon>Mycolicibacter</taxon>
    </lineage>
</organism>
<accession>A0ABU5XIL4</accession>
<keyword evidence="4" id="KW-1185">Reference proteome</keyword>
<dbReference type="SUPFAM" id="SSF47413">
    <property type="entry name" value="lambda repressor-like DNA-binding domains"/>
    <property type="match status" value="1"/>
</dbReference>
<dbReference type="Pfam" id="PF01381">
    <property type="entry name" value="HTH_3"/>
    <property type="match status" value="1"/>
</dbReference>
<evidence type="ECO:0000313" key="4">
    <source>
        <dbReference type="Proteomes" id="UP001299596"/>
    </source>
</evidence>
<reference evidence="3 4" key="1">
    <citation type="submission" date="2023-12" db="EMBL/GenBank/DDBJ databases">
        <title>Description of new species of Mycobacterium terrae complex isolated from sewage at the Sao Paulo Zoological Park Foundation in Brazil.</title>
        <authorList>
            <person name="Romagnoli C.L."/>
            <person name="Conceicao E.C."/>
            <person name="Machado E."/>
            <person name="Barreto L.B.P.F."/>
            <person name="Sharma A."/>
            <person name="Silva N.M."/>
            <person name="Marques L.E."/>
            <person name="Juliana M.A."/>
            <person name="Lourenco M.C.S."/>
            <person name="Digiampietri L.A."/>
            <person name="Suffys P.N."/>
            <person name="Viana-Niero C."/>
        </authorList>
    </citation>
    <scope>NUCLEOTIDE SEQUENCE [LARGE SCALE GENOMIC DNA]</scope>
    <source>
        <strain evidence="3 4">MYC098</strain>
    </source>
</reference>
<evidence type="ECO:0000259" key="2">
    <source>
        <dbReference type="PROSITE" id="PS50943"/>
    </source>
</evidence>
<dbReference type="PANTHER" id="PTHR46797:SF1">
    <property type="entry name" value="METHYLPHOSPHONATE SYNTHASE"/>
    <property type="match status" value="1"/>
</dbReference>